<sequence length="307" mass="34273">MWSSNYSKSLKRLNKIAGTSSPSSSSTSSSSQSSAASRQNPRGIYKTMEEVWKDINLSSLQDQPSSRDDPSSTTTFRGMIFQDFLARPFDKDPPTTTPATGYCSPPPPPPPPPQATMLTLNSSGPDEFHLFGNSNPLRQTPLLGPQQSISHACSNLSMQFNDALGSCAAGMHAHGNGKKRCPEPQTNSSSSGDRRHKRMIKNRESAARSRARKQECLFSLRSLLNLPTISFLLLLFLFLFLFLNESVLSAHQLGGHFYYDHHIYLYMRILESSRGQASNHLRWEPSGIDLLLWCFFPFRQSLVMVSH</sequence>
<keyword evidence="5" id="KW-1133">Transmembrane helix</keyword>
<dbReference type="PROSITE" id="PS00036">
    <property type="entry name" value="BZIP_BASIC"/>
    <property type="match status" value="1"/>
</dbReference>
<protein>
    <recommendedName>
        <fullName evidence="6">BZIP domain-containing protein</fullName>
    </recommendedName>
</protein>
<organism evidence="7 8">
    <name type="scientific">Coffea arabica</name>
    <name type="common">Arabian coffee</name>
    <dbReference type="NCBI Taxonomy" id="13443"/>
    <lineage>
        <taxon>Eukaryota</taxon>
        <taxon>Viridiplantae</taxon>
        <taxon>Streptophyta</taxon>
        <taxon>Embryophyta</taxon>
        <taxon>Tracheophyta</taxon>
        <taxon>Spermatophyta</taxon>
        <taxon>Magnoliopsida</taxon>
        <taxon>eudicotyledons</taxon>
        <taxon>Gunneridae</taxon>
        <taxon>Pentapetalae</taxon>
        <taxon>asterids</taxon>
        <taxon>lamiids</taxon>
        <taxon>Gentianales</taxon>
        <taxon>Rubiaceae</taxon>
        <taxon>Ixoroideae</taxon>
        <taxon>Gardenieae complex</taxon>
        <taxon>Bertiereae - Coffeeae clade</taxon>
        <taxon>Coffeeae</taxon>
        <taxon>Coffea</taxon>
    </lineage>
</organism>
<dbReference type="InterPro" id="IPR043452">
    <property type="entry name" value="BZIP46-like"/>
</dbReference>
<keyword evidence="2" id="KW-0238">DNA-binding</keyword>
<keyword evidence="3" id="KW-0539">Nucleus</keyword>
<name>A0ABM4V5J5_COFAR</name>
<evidence type="ECO:0000313" key="7">
    <source>
        <dbReference type="Proteomes" id="UP001652660"/>
    </source>
</evidence>
<dbReference type="PANTHER" id="PTHR22952">
    <property type="entry name" value="CAMP-RESPONSE ELEMENT BINDING PROTEIN-RELATED"/>
    <property type="match status" value="1"/>
</dbReference>
<evidence type="ECO:0000256" key="4">
    <source>
        <dbReference type="SAM" id="MobiDB-lite"/>
    </source>
</evidence>
<comment type="subcellular location">
    <subcellularLocation>
        <location evidence="1">Nucleus</location>
    </subcellularLocation>
</comment>
<dbReference type="Gene3D" id="1.20.5.170">
    <property type="match status" value="1"/>
</dbReference>
<keyword evidence="5" id="KW-0812">Transmembrane</keyword>
<dbReference type="Proteomes" id="UP001652660">
    <property type="component" value="Chromosome 7e"/>
</dbReference>
<feature type="transmembrane region" description="Helical" evidence="5">
    <location>
        <begin position="222"/>
        <end position="243"/>
    </location>
</feature>
<dbReference type="InterPro" id="IPR046347">
    <property type="entry name" value="bZIP_sf"/>
</dbReference>
<keyword evidence="5" id="KW-0472">Membrane</keyword>
<dbReference type="CDD" id="cd14707">
    <property type="entry name" value="bZIP_plant_BZIP46"/>
    <property type="match status" value="1"/>
</dbReference>
<keyword evidence="7" id="KW-1185">Reference proteome</keyword>
<proteinExistence type="predicted"/>
<evidence type="ECO:0000256" key="5">
    <source>
        <dbReference type="SAM" id="Phobius"/>
    </source>
</evidence>
<evidence type="ECO:0000259" key="6">
    <source>
        <dbReference type="PROSITE" id="PS00036"/>
    </source>
</evidence>
<reference evidence="8" key="1">
    <citation type="submission" date="2025-08" db="UniProtKB">
        <authorList>
            <consortium name="RefSeq"/>
        </authorList>
    </citation>
    <scope>IDENTIFICATION</scope>
    <source>
        <tissue evidence="8">Leaves</tissue>
    </source>
</reference>
<dbReference type="RefSeq" id="XP_071914809.1">
    <property type="nucleotide sequence ID" value="XM_072058708.1"/>
</dbReference>
<dbReference type="SUPFAM" id="SSF57959">
    <property type="entry name" value="Leucine zipper domain"/>
    <property type="match status" value="1"/>
</dbReference>
<evidence type="ECO:0000256" key="1">
    <source>
        <dbReference type="ARBA" id="ARBA00004123"/>
    </source>
</evidence>
<feature type="region of interest" description="Disordered" evidence="4">
    <location>
        <begin position="56"/>
        <end position="75"/>
    </location>
</feature>
<feature type="region of interest" description="Disordered" evidence="4">
    <location>
        <begin position="174"/>
        <end position="207"/>
    </location>
</feature>
<evidence type="ECO:0000256" key="3">
    <source>
        <dbReference type="ARBA" id="ARBA00023242"/>
    </source>
</evidence>
<evidence type="ECO:0000313" key="8">
    <source>
        <dbReference type="RefSeq" id="XP_071914809.1"/>
    </source>
</evidence>
<gene>
    <name evidence="8" type="primary">LOC113700988</name>
</gene>
<dbReference type="PANTHER" id="PTHR22952:SF433">
    <property type="entry name" value="PROTEIN FD"/>
    <property type="match status" value="1"/>
</dbReference>
<feature type="domain" description="BZIP" evidence="6">
    <location>
        <begin position="197"/>
        <end position="212"/>
    </location>
</feature>
<feature type="region of interest" description="Disordered" evidence="4">
    <location>
        <begin position="87"/>
        <end position="109"/>
    </location>
</feature>
<dbReference type="InterPro" id="IPR004827">
    <property type="entry name" value="bZIP"/>
</dbReference>
<feature type="region of interest" description="Disordered" evidence="4">
    <location>
        <begin position="1"/>
        <end position="48"/>
    </location>
</feature>
<accession>A0ABM4V5J5</accession>
<dbReference type="GeneID" id="113700988"/>
<evidence type="ECO:0000256" key="2">
    <source>
        <dbReference type="ARBA" id="ARBA00023125"/>
    </source>
</evidence>
<feature type="compositionally biased region" description="Low complexity" evidence="4">
    <location>
        <begin position="19"/>
        <end position="37"/>
    </location>
</feature>